<evidence type="ECO:0000313" key="3">
    <source>
        <dbReference type="EMBL" id="PPQ81724.1"/>
    </source>
</evidence>
<dbReference type="GO" id="GO:0016491">
    <property type="term" value="F:oxidoreductase activity"/>
    <property type="evidence" value="ECO:0007669"/>
    <property type="project" value="InterPro"/>
</dbReference>
<dbReference type="CDD" id="cd00475">
    <property type="entry name" value="Cis_IPPS"/>
    <property type="match status" value="1"/>
</dbReference>
<dbReference type="OrthoDB" id="4173905at2759"/>
<reference evidence="3 4" key="1">
    <citation type="journal article" date="2018" name="Evol. Lett.">
        <title>Horizontal gene cluster transfer increased hallucinogenic mushroom diversity.</title>
        <authorList>
            <person name="Reynolds H.T."/>
            <person name="Vijayakumar V."/>
            <person name="Gluck-Thaler E."/>
            <person name="Korotkin H.B."/>
            <person name="Matheny P.B."/>
            <person name="Slot J.C."/>
        </authorList>
    </citation>
    <scope>NUCLEOTIDE SEQUENCE [LARGE SCALE GENOMIC DNA]</scope>
    <source>
        <strain evidence="3 4">2631</strain>
    </source>
</reference>
<dbReference type="Pfam" id="PF09995">
    <property type="entry name" value="MPAB_Lcp_cat"/>
    <property type="match status" value="1"/>
</dbReference>
<dbReference type="InterPro" id="IPR001441">
    <property type="entry name" value="UPP_synth-like"/>
</dbReference>
<keyword evidence="1" id="KW-0808">Transferase</keyword>
<keyword evidence="4" id="KW-1185">Reference proteome</keyword>
<dbReference type="PROSITE" id="PS01066">
    <property type="entry name" value="UPP_SYNTHASE"/>
    <property type="match status" value="1"/>
</dbReference>
<dbReference type="PANTHER" id="PTHR10291:SF44">
    <property type="entry name" value="ER-BOUND OXYGENASE MPAB_MPAB'_RUBBER OXYGENASE CATALYTIC DOMAIN-CONTAINING PROTEIN"/>
    <property type="match status" value="1"/>
</dbReference>
<gene>
    <name evidence="3" type="ORF">CVT25_013448</name>
</gene>
<dbReference type="HAMAP" id="MF_01139">
    <property type="entry name" value="ISPT"/>
    <property type="match status" value="1"/>
</dbReference>
<evidence type="ECO:0000259" key="2">
    <source>
        <dbReference type="Pfam" id="PF09995"/>
    </source>
</evidence>
<organism evidence="3 4">
    <name type="scientific">Psilocybe cyanescens</name>
    <dbReference type="NCBI Taxonomy" id="93625"/>
    <lineage>
        <taxon>Eukaryota</taxon>
        <taxon>Fungi</taxon>
        <taxon>Dikarya</taxon>
        <taxon>Basidiomycota</taxon>
        <taxon>Agaricomycotina</taxon>
        <taxon>Agaricomycetes</taxon>
        <taxon>Agaricomycetidae</taxon>
        <taxon>Agaricales</taxon>
        <taxon>Agaricineae</taxon>
        <taxon>Strophariaceae</taxon>
        <taxon>Psilocybe</taxon>
    </lineage>
</organism>
<dbReference type="EMBL" id="NHYD01003220">
    <property type="protein sequence ID" value="PPQ81724.1"/>
    <property type="molecule type" value="Genomic_DNA"/>
</dbReference>
<dbReference type="Pfam" id="PF01255">
    <property type="entry name" value="Prenyltransf"/>
    <property type="match status" value="1"/>
</dbReference>
<dbReference type="InterPro" id="IPR018713">
    <property type="entry name" value="MPAB/Lcp_cat_dom"/>
</dbReference>
<proteinExistence type="inferred from homology"/>
<accession>A0A409WT72</accession>
<dbReference type="GO" id="GO:0005783">
    <property type="term" value="C:endoplasmic reticulum"/>
    <property type="evidence" value="ECO:0007669"/>
    <property type="project" value="TreeGrafter"/>
</dbReference>
<protein>
    <recommendedName>
        <fullName evidence="2">ER-bound oxygenase mpaB/mpaB'/Rubber oxygenase catalytic domain-containing protein</fullName>
    </recommendedName>
</protein>
<dbReference type="Gene3D" id="3.40.1180.10">
    <property type="entry name" value="Decaprenyl diphosphate synthase-like"/>
    <property type="match status" value="2"/>
</dbReference>
<feature type="domain" description="ER-bound oxygenase mpaB/mpaB'/Rubber oxygenase catalytic" evidence="2">
    <location>
        <begin position="130"/>
        <end position="360"/>
    </location>
</feature>
<dbReference type="AlphaFoldDB" id="A0A409WT72"/>
<dbReference type="STRING" id="93625.A0A409WT72"/>
<dbReference type="Proteomes" id="UP000283269">
    <property type="component" value="Unassembled WGS sequence"/>
</dbReference>
<dbReference type="GO" id="GO:0045547">
    <property type="term" value="F:ditrans,polycis-polyprenyl diphosphate synthase [(2E,6E)-farnesyl diphosphate specific] activity"/>
    <property type="evidence" value="ECO:0007669"/>
    <property type="project" value="TreeGrafter"/>
</dbReference>
<evidence type="ECO:0000256" key="1">
    <source>
        <dbReference type="ARBA" id="ARBA00022679"/>
    </source>
</evidence>
<dbReference type="InParanoid" id="A0A409WT72"/>
<dbReference type="InterPro" id="IPR036424">
    <property type="entry name" value="UPP_synth-like_sf"/>
</dbReference>
<dbReference type="SUPFAM" id="SSF64005">
    <property type="entry name" value="Undecaprenyl diphosphate synthase"/>
    <property type="match status" value="1"/>
</dbReference>
<comment type="caution">
    <text evidence="3">The sequence shown here is derived from an EMBL/GenBank/DDBJ whole genome shotgun (WGS) entry which is preliminary data.</text>
</comment>
<name>A0A409WT72_PSICY</name>
<evidence type="ECO:0000313" key="4">
    <source>
        <dbReference type="Proteomes" id="UP000283269"/>
    </source>
</evidence>
<dbReference type="InterPro" id="IPR018520">
    <property type="entry name" value="UPP_synth-like_CS"/>
</dbReference>
<dbReference type="PANTHER" id="PTHR10291">
    <property type="entry name" value="DEHYDRODOLICHYL DIPHOSPHATE SYNTHASE FAMILY MEMBER"/>
    <property type="match status" value="1"/>
</dbReference>
<dbReference type="GO" id="GO:0016094">
    <property type="term" value="P:polyprenol biosynthetic process"/>
    <property type="evidence" value="ECO:0007669"/>
    <property type="project" value="TreeGrafter"/>
</dbReference>
<sequence length="773" mass="88470">MAIDDPNMSKNSLVKPQTISPKTSALFHAEEGALHALSKSRSQNLDTRQALPADVDHFRIIKMPFDIRSSFRLVGILILASPLCLDCFAFRTCLAILVGSYIFPSIIRLRYPHFMEDNIIDDLRIQAGATLSLFASTTALLLETHHTSISIAVQSHTEFYSRPLIRLLRTYLFVEMVFNGTSEEKEQTASWLRWIHRHIHGHITDDMHKELGVPSDVKTYGYIDDLKAWVMYTLTYATIAFQMRYGRQLSKRAKDTIVLENTCAALRLGVPEELLARDYDSFVTMFNRQLDSMDSGYSITRKIVEEVEESALTANMGWITRTLFALGLMIGYDLLPERVRDQYQLKILSKWWQRAIQRIVIATLWFVYPALMWLPLRGVICLLLVLEPQTRPVFMSSLQAIHSMDIMSDMPMYSDKASSENIDRLAPYLQWLDAGKDGRPYLQVILVRILETQLRSTHAAGVSQWPLIGRITPWITLPGRLAWVTVDSLHRAIQETISCWRTQIKESTIFRGEEIKIPQHIGFVMDGNRRYARNLGKPVLYGHQHGAQTAGNILEWWLRFMPNSAMYTKQSPGPKYVTVWAFSSENLKRSQEEVDGLFRLMSAEFKSLAYTSIIHLFQIRIRVIGNSLAYTSIIHLFQIRIRVIGNVSGYPRELMESIELLEKSTAMYSRLYLQVAVGYGGRDEIVKSVKNLLAAGKDINEDNISQGTYCAKVGIPPVDLIVRTSERRTSGFFLWDTQAAEFYFIDKLWPQLTESDWLDAVSSFSTREMRGGK</sequence>